<dbReference type="GO" id="GO:0005576">
    <property type="term" value="C:extracellular region"/>
    <property type="evidence" value="ECO:0000318"/>
    <property type="project" value="GO_Central"/>
</dbReference>
<evidence type="ECO:0000256" key="2">
    <source>
        <dbReference type="ARBA" id="ARBA00022729"/>
    </source>
</evidence>
<keyword evidence="4 7" id="KW-0442">Lipid degradation</keyword>
<reference evidence="9" key="1">
    <citation type="submission" date="2015-02" db="EMBL/GenBank/DDBJ databases">
        <title>Genome sequencing for Strongylocentrotus purpuratus.</title>
        <authorList>
            <person name="Murali S."/>
            <person name="Liu Y."/>
            <person name="Vee V."/>
            <person name="English A."/>
            <person name="Wang M."/>
            <person name="Skinner E."/>
            <person name="Han Y."/>
            <person name="Muzny D.M."/>
            <person name="Worley K.C."/>
            <person name="Gibbs R.A."/>
        </authorList>
    </citation>
    <scope>NUCLEOTIDE SEQUENCE</scope>
</reference>
<evidence type="ECO:0000256" key="6">
    <source>
        <dbReference type="ARBA" id="ARBA00023180"/>
    </source>
</evidence>
<dbReference type="InterPro" id="IPR007000">
    <property type="entry name" value="PLipase_B-like"/>
</dbReference>
<dbReference type="OrthoDB" id="443524at2759"/>
<protein>
    <recommendedName>
        <fullName evidence="7">Phospholipase B-like</fullName>
        <ecNumber evidence="7">3.1.1.-</ecNumber>
    </recommendedName>
</protein>
<sequence length="559" mass="63236">MKSSKALYLCLMAGLVLIQLGHAKIKERDYTNFSSNVIASVTYDPAQETFDIVKGRVDNAVAWANFTESVNQTGWSHLTVTTNGSYADSIQAYGAGLAEGHATAPFIFMNWMNTINTFCEDETEYCQKLKTFLTTNLEWMQQQIKLKPQDPYFHQLNLLLIQISGLHDGYVESPDHPQIDLDPFGFLLFQTGGDMEDLESALGKSKKERLLGDGHCSALIKLLPGNTDLFVSHDTWNGYQGMLRIIKKYDFAFHLTETSDEVVPGQAASFSSAPGMLLSGDDFYITTSGLVTIETTIGNSNNELWKYVQPTGQILEWARNIIANRLAKNASHWADIFAEYNSGTYNNQWMIVDYNKFTPGQTPSDGLLVVLEQIPGKIHAEDMTYFLKEHSYWPSYNTPFFVDIYDKSGWPAEKRRYGDWFSYNKTARANIFRRNQTEVTDLESMIKLMRYNNYEHDPLSACDCKPPYSAENAIASRSDLMPAKGRYPFSALGHRLHGATDMKVTTSSMVKSLSMVAVCGPTTDQQPPFQWSKSDFNQTLHLGHPDLFNFKPINVQWYD</sequence>
<evidence type="ECO:0000256" key="5">
    <source>
        <dbReference type="ARBA" id="ARBA00023098"/>
    </source>
</evidence>
<name>A0A7M7P8A2_STRPU</name>
<keyword evidence="5 7" id="KW-0443">Lipid metabolism</keyword>
<dbReference type="EC" id="3.1.1.-" evidence="7"/>
<comment type="function">
    <text evidence="7">Putative phospholipase.</text>
</comment>
<dbReference type="Gene3D" id="3.60.60.30">
    <property type="match status" value="1"/>
</dbReference>
<dbReference type="Pfam" id="PF04916">
    <property type="entry name" value="Phospholip_B"/>
    <property type="match status" value="1"/>
</dbReference>
<dbReference type="GO" id="GO:0004620">
    <property type="term" value="F:phospholipase activity"/>
    <property type="evidence" value="ECO:0000318"/>
    <property type="project" value="GO_Central"/>
</dbReference>
<evidence type="ECO:0000313" key="8">
    <source>
        <dbReference type="EnsemblMetazoa" id="XP_030847790"/>
    </source>
</evidence>
<dbReference type="RefSeq" id="XP_030847790.1">
    <property type="nucleotide sequence ID" value="XM_030991930.1"/>
</dbReference>
<accession>A0A7M7P8A2</accession>
<dbReference type="GO" id="GO:0009395">
    <property type="term" value="P:phospholipid catabolic process"/>
    <property type="evidence" value="ECO:0000318"/>
    <property type="project" value="GO_Central"/>
</dbReference>
<dbReference type="EnsemblMetazoa" id="XM_030991930">
    <property type="protein sequence ID" value="XP_030847790"/>
    <property type="gene ID" value="LOC755286"/>
</dbReference>
<evidence type="ECO:0000313" key="9">
    <source>
        <dbReference type="Proteomes" id="UP000007110"/>
    </source>
</evidence>
<dbReference type="OMA" id="YQEGYWA"/>
<feature type="signal peptide" evidence="7">
    <location>
        <begin position="1"/>
        <end position="23"/>
    </location>
</feature>
<evidence type="ECO:0000256" key="1">
    <source>
        <dbReference type="ARBA" id="ARBA00007835"/>
    </source>
</evidence>
<feature type="chain" id="PRO_5029942492" description="Phospholipase B-like" evidence="7">
    <location>
        <begin position="24"/>
        <end position="559"/>
    </location>
</feature>
<reference evidence="8" key="2">
    <citation type="submission" date="2021-01" db="UniProtKB">
        <authorList>
            <consortium name="EnsemblMetazoa"/>
        </authorList>
    </citation>
    <scope>IDENTIFICATION</scope>
</reference>
<keyword evidence="3 7" id="KW-0378">Hydrolase</keyword>
<keyword evidence="2 7" id="KW-0732">Signal</keyword>
<keyword evidence="9" id="KW-1185">Reference proteome</keyword>
<evidence type="ECO:0000256" key="3">
    <source>
        <dbReference type="ARBA" id="ARBA00022801"/>
    </source>
</evidence>
<evidence type="ECO:0000256" key="7">
    <source>
        <dbReference type="RuleBase" id="RU364138"/>
    </source>
</evidence>
<dbReference type="KEGG" id="spu:755286"/>
<keyword evidence="6" id="KW-0325">Glycoprotein</keyword>
<dbReference type="Proteomes" id="UP000007110">
    <property type="component" value="Unassembled WGS sequence"/>
</dbReference>
<organism evidence="8 9">
    <name type="scientific">Strongylocentrotus purpuratus</name>
    <name type="common">Purple sea urchin</name>
    <dbReference type="NCBI Taxonomy" id="7668"/>
    <lineage>
        <taxon>Eukaryota</taxon>
        <taxon>Metazoa</taxon>
        <taxon>Echinodermata</taxon>
        <taxon>Eleutherozoa</taxon>
        <taxon>Echinozoa</taxon>
        <taxon>Echinoidea</taxon>
        <taxon>Euechinoidea</taxon>
        <taxon>Echinacea</taxon>
        <taxon>Camarodonta</taxon>
        <taxon>Echinidea</taxon>
        <taxon>Strongylocentrotidae</taxon>
        <taxon>Strongylocentrotus</taxon>
    </lineage>
</organism>
<dbReference type="PANTHER" id="PTHR12370">
    <property type="entry name" value="PHOSPHOLIPASE B-RELATED"/>
    <property type="match status" value="1"/>
</dbReference>
<dbReference type="InParanoid" id="A0A7M7P8A2"/>
<dbReference type="GeneID" id="755286"/>
<dbReference type="AlphaFoldDB" id="A0A7M7P8A2"/>
<comment type="similarity">
    <text evidence="1 7">Belongs to the phospholipase B-like family.</text>
</comment>
<dbReference type="PANTHER" id="PTHR12370:SF3">
    <property type="entry name" value="PHOSPHOLIPASE B-LIKE 2-RELATED"/>
    <property type="match status" value="1"/>
</dbReference>
<evidence type="ECO:0000256" key="4">
    <source>
        <dbReference type="ARBA" id="ARBA00022963"/>
    </source>
</evidence>
<proteinExistence type="inferred from homology"/>